<dbReference type="Proteomes" id="UP000076625">
    <property type="component" value="Unassembled WGS sequence"/>
</dbReference>
<dbReference type="InterPro" id="IPR045584">
    <property type="entry name" value="Pilin-like"/>
</dbReference>
<keyword evidence="1" id="KW-0472">Membrane</keyword>
<comment type="caution">
    <text evidence="2">The sequence shown here is derived from an EMBL/GenBank/DDBJ whole genome shotgun (WGS) entry which is preliminary data.</text>
</comment>
<reference evidence="3" key="1">
    <citation type="submission" date="2016-01" db="EMBL/GenBank/DDBJ databases">
        <title>Draft genome of Chromobacterium sp. F49.</title>
        <authorList>
            <person name="Hong K.W."/>
        </authorList>
    </citation>
    <scope>NUCLEOTIDE SEQUENCE [LARGE SCALE GENOMIC DNA]</scope>
    <source>
        <strain evidence="3">CN10</strain>
    </source>
</reference>
<dbReference type="NCBIfam" id="TIGR02532">
    <property type="entry name" value="IV_pilin_GFxxxE"/>
    <property type="match status" value="1"/>
</dbReference>
<dbReference type="EMBL" id="LQQU01000013">
    <property type="protein sequence ID" value="KZE33583.1"/>
    <property type="molecule type" value="Genomic_DNA"/>
</dbReference>
<dbReference type="RefSeq" id="WP_066611011.1">
    <property type="nucleotide sequence ID" value="NZ_LQQU01000013.1"/>
</dbReference>
<dbReference type="InterPro" id="IPR031982">
    <property type="entry name" value="PilE-like"/>
</dbReference>
<evidence type="ECO:0000313" key="3">
    <source>
        <dbReference type="Proteomes" id="UP000076625"/>
    </source>
</evidence>
<dbReference type="STRING" id="1452487.AVW16_08590"/>
<dbReference type="Pfam" id="PF16732">
    <property type="entry name" value="ComP_DUS"/>
    <property type="match status" value="1"/>
</dbReference>
<gene>
    <name evidence="2" type="ORF">AVW16_08590</name>
</gene>
<organism evidence="2 3">
    <name type="scientific">Crenobacter luteus</name>
    <dbReference type="NCBI Taxonomy" id="1452487"/>
    <lineage>
        <taxon>Bacteria</taxon>
        <taxon>Pseudomonadati</taxon>
        <taxon>Pseudomonadota</taxon>
        <taxon>Betaproteobacteria</taxon>
        <taxon>Neisseriales</taxon>
        <taxon>Neisseriaceae</taxon>
        <taxon>Crenobacter</taxon>
    </lineage>
</organism>
<dbReference type="PROSITE" id="PS00409">
    <property type="entry name" value="PROKAR_NTER_METHYL"/>
    <property type="match status" value="1"/>
</dbReference>
<keyword evidence="1" id="KW-0812">Transmembrane</keyword>
<feature type="transmembrane region" description="Helical" evidence="1">
    <location>
        <begin position="6"/>
        <end position="30"/>
    </location>
</feature>
<dbReference type="Gene3D" id="3.30.700.50">
    <property type="match status" value="1"/>
</dbReference>
<name>A0A161SBY8_9NEIS</name>
<dbReference type="OrthoDB" id="8595466at2"/>
<keyword evidence="1" id="KW-1133">Transmembrane helix</keyword>
<keyword evidence="3" id="KW-1185">Reference proteome</keyword>
<dbReference type="GO" id="GO:0043683">
    <property type="term" value="P:type IV pilus assembly"/>
    <property type="evidence" value="ECO:0007669"/>
    <property type="project" value="InterPro"/>
</dbReference>
<proteinExistence type="predicted"/>
<evidence type="ECO:0000313" key="2">
    <source>
        <dbReference type="EMBL" id="KZE33583.1"/>
    </source>
</evidence>
<protein>
    <submittedName>
        <fullName evidence="2">Pilus assembly protein PilE</fullName>
    </submittedName>
</protein>
<dbReference type="SUPFAM" id="SSF54523">
    <property type="entry name" value="Pili subunits"/>
    <property type="match status" value="1"/>
</dbReference>
<dbReference type="AlphaFoldDB" id="A0A161SBY8"/>
<dbReference type="InterPro" id="IPR012902">
    <property type="entry name" value="N_methyl_site"/>
</dbReference>
<evidence type="ECO:0000256" key="1">
    <source>
        <dbReference type="SAM" id="Phobius"/>
    </source>
</evidence>
<accession>A0A161SBY8</accession>
<dbReference type="Pfam" id="PF07963">
    <property type="entry name" value="N_methyl"/>
    <property type="match status" value="1"/>
</dbReference>
<sequence length="140" mass="15682">MSPPRGFTLIEIMIALAIVAIIASIAYPSYRQHVVQTRQTEAMMALVENAHFMERWYAENGTYKNGGSTNWPTLPISSTSAFVIDFSTTAKNTDEGEYRIKAVAKAGEEWLSERYLTINESGNIEKCKTAALPKKDCEPW</sequence>